<feature type="chain" id="PRO_5019445279" evidence="3">
    <location>
        <begin position="22"/>
        <end position="1500"/>
    </location>
</feature>
<name>A0A401KK68_ASPAW</name>
<dbReference type="InterPro" id="IPR050654">
    <property type="entry name" value="AChE-related_enzymes"/>
</dbReference>
<dbReference type="InterPro" id="IPR019826">
    <property type="entry name" value="Carboxylesterase_B_AS"/>
</dbReference>
<accession>A0A401KK68</accession>
<comment type="caution">
    <text evidence="5">The sequence shown here is derived from an EMBL/GenBank/DDBJ whole genome shotgun (WGS) entry which is preliminary data.</text>
</comment>
<dbReference type="InterPro" id="IPR036736">
    <property type="entry name" value="ACP-like_sf"/>
</dbReference>
<dbReference type="Gene3D" id="3.40.50.1820">
    <property type="entry name" value="alpha/beta hydrolase"/>
    <property type="match status" value="2"/>
</dbReference>
<dbReference type="InterPro" id="IPR002018">
    <property type="entry name" value="CarbesteraseB"/>
</dbReference>
<dbReference type="PROSITE" id="PS00122">
    <property type="entry name" value="CARBOXYLESTERASE_B_1"/>
    <property type="match status" value="1"/>
</dbReference>
<dbReference type="SUPFAM" id="SSF53474">
    <property type="entry name" value="alpha/beta-Hydrolases"/>
    <property type="match status" value="2"/>
</dbReference>
<dbReference type="InterPro" id="IPR009081">
    <property type="entry name" value="PP-bd_ACP"/>
</dbReference>
<dbReference type="Gene3D" id="1.10.1200.10">
    <property type="entry name" value="ACP-like"/>
    <property type="match status" value="1"/>
</dbReference>
<dbReference type="Pfam" id="PF00550">
    <property type="entry name" value="PP-binding"/>
    <property type="match status" value="1"/>
</dbReference>
<dbReference type="Gene3D" id="3.30.300.30">
    <property type="match status" value="1"/>
</dbReference>
<keyword evidence="6" id="KW-1185">Reference proteome</keyword>
<dbReference type="SUPFAM" id="SSF47336">
    <property type="entry name" value="ACP-like"/>
    <property type="match status" value="1"/>
</dbReference>
<dbReference type="SUPFAM" id="SSF56801">
    <property type="entry name" value="Acetyl-CoA synthetase-like"/>
    <property type="match status" value="1"/>
</dbReference>
<proteinExistence type="inferred from homology"/>
<keyword evidence="3" id="KW-0732">Signal</keyword>
<feature type="domain" description="Carrier" evidence="4">
    <location>
        <begin position="1138"/>
        <end position="1217"/>
    </location>
</feature>
<organism evidence="5 6">
    <name type="scientific">Aspergillus awamori</name>
    <name type="common">Black koji mold</name>
    <dbReference type="NCBI Taxonomy" id="105351"/>
    <lineage>
        <taxon>Eukaryota</taxon>
        <taxon>Fungi</taxon>
        <taxon>Dikarya</taxon>
        <taxon>Ascomycota</taxon>
        <taxon>Pezizomycotina</taxon>
        <taxon>Eurotiomycetes</taxon>
        <taxon>Eurotiomycetidae</taxon>
        <taxon>Eurotiales</taxon>
        <taxon>Aspergillaceae</taxon>
        <taxon>Aspergillus</taxon>
    </lineage>
</organism>
<dbReference type="Proteomes" id="UP000286921">
    <property type="component" value="Unassembled WGS sequence"/>
</dbReference>
<dbReference type="GO" id="GO:0052689">
    <property type="term" value="F:carboxylic ester hydrolase activity"/>
    <property type="evidence" value="ECO:0007669"/>
    <property type="project" value="TreeGrafter"/>
</dbReference>
<evidence type="ECO:0000259" key="4">
    <source>
        <dbReference type="PROSITE" id="PS50075"/>
    </source>
</evidence>
<comment type="similarity">
    <text evidence="1">Belongs to the type-B carboxylesterase/lipase family.</text>
</comment>
<evidence type="ECO:0000256" key="1">
    <source>
        <dbReference type="ARBA" id="ARBA00005964"/>
    </source>
</evidence>
<dbReference type="PROSITE" id="PS50075">
    <property type="entry name" value="CARRIER"/>
    <property type="match status" value="1"/>
</dbReference>
<dbReference type="EMBL" id="BDHI01000002">
    <property type="protein sequence ID" value="GCB19697.1"/>
    <property type="molecule type" value="Genomic_DNA"/>
</dbReference>
<dbReference type="PANTHER" id="PTHR43918">
    <property type="entry name" value="ACETYLCHOLINESTERASE"/>
    <property type="match status" value="1"/>
</dbReference>
<dbReference type="InterPro" id="IPR020845">
    <property type="entry name" value="AMP-binding_CS"/>
</dbReference>
<sequence length="1500" mass="167134">MASSVFLPLLAASLLPTLASTQNADTPTPAPTVQVRNGTYEGLYNPTYNQDLFLGIPYAQPPVGELRFRPPQPLNTTWTGTRNATAYYNECIGYGSDDWYWTDVVSEDCLALSVIRPHGIDSSAKLPVVFWMHGGEFAEGGTRDSRYNLSYIVQQSQEMQSPIIGVTVNYRLSGWGFLYSQEVADEGSANLGLRDQRHALYWLQENIASFGGDPSRLTIWGQSAGANSVGLHLVAYDGQNDGIFRAGIAESGSVPSLAAYMSAEDAQPYYDAVVNATNCTGSSNTLTCLREVPTDVLSSIFNSSLVAGAGYHPVIDGDFLRASGIVNLQTGQFAKTPLLIGTNFDEGTKYAPHGYNTTDQFVSLVQANGTNYTSALTIASLYPDDPAVGIPGTLQGRPPPSYGYQWKRVAAFLGDLLMHAPRRVTTQWLAHWNVPAYVYHWNVMTLGPLDGAAHGYEVPFSFHNYDGLGDERGNDSVTWPQLSTMMSRMWVSFINHLDPNYSNMTDIHWPVYTTETPQNMVFDVNVTGLAYVEPDTYRAEGIAYITSILQSAFNRCPGYEHYPSVYKFQGHPAQSQHVGSYAVIILAAEYSPSKGFVFYSVGKDQPETILYPDFWRLVKRNAQTLVEKKVAVPDRVLLVHFDTHKENIIWFWSVIAAGCVPAVSTPLAVDPVARERHLTHLQRLLERPNVLTSVKHTDDLSIIDDSQKFFIEDLASNADQSADYQPASPSSDLALLLLTSGSTGNAKAVMLHHSQIFAAIEAKWKALSSTPDNVFLNWIGFDHVACFMEMHMHALSRGCHQIHLPAVTVLENPLLYLEKIAEYSVTNAFAPNFLVALVGKAIEAQQERDPRALDLDLSHLRIVLSGGEANLTSTSIIFNRKLVEMGAAKNVLHPSFGMTETCAGIHYHYSFPELEQKAKLQFCSVGQTTPTLQMRITDENGETVRSGENGNLELYGPMVFKGYYNDDKNTKAAFTEDGWFKTGDTGYIDNRDNLVLSGRSKDSIIINGINFYSHELENAIDSAGLEGLVPSYTVVVSSWLENADSEDIIVLYLSSQKGTEDDRTFLETLNSISRITALYCSKQPVDIIPLPVELLPKNSLGKLPRTKLKQQYEEGRFSTYRDLAAQRASSYRARSKRAPQNDMEETLAGIFADEFGLDMSEVGVDDSLYDMGVNSVRLIRYKRIVETRLGLNEEIPMITILQNPTIEALAVMLQDLRKGPKPYNPIVQLQDGPSKAPPIFFFHPGMGEVLVFLNFSKYFADRKVYAFRAPGFNPGEKMFTTIDEMTDVYLKSIRELQPEGPYIFIGYSYGAMIAFETAKKVEASGDRVGFLGSLNLPPHIKKHIREMDYAESLLHLVYFLGFITEEDAHRMSPDMHKLPQSEVLPAIMKVSDKERVQELAMDEGKIRDWAMLSSKLQELAHTYDPSGTVQAMDVFYAIPLLSVGRDKDVWLKQHLMRWKEHSKSVRFHDVPGSHHTMMAEENVFALHKILRAALNERGML</sequence>
<evidence type="ECO:0000313" key="5">
    <source>
        <dbReference type="EMBL" id="GCB19697.1"/>
    </source>
</evidence>
<evidence type="ECO:0000313" key="6">
    <source>
        <dbReference type="Proteomes" id="UP000286921"/>
    </source>
</evidence>
<keyword evidence="2" id="KW-0378">Hydrolase</keyword>
<dbReference type="GO" id="GO:0044281">
    <property type="term" value="P:small molecule metabolic process"/>
    <property type="evidence" value="ECO:0007669"/>
    <property type="project" value="UniProtKB-ARBA"/>
</dbReference>
<dbReference type="Pfam" id="PF00135">
    <property type="entry name" value="COesterase"/>
    <property type="match status" value="1"/>
</dbReference>
<dbReference type="InterPro" id="IPR042099">
    <property type="entry name" value="ANL_N_sf"/>
</dbReference>
<dbReference type="Pfam" id="PF00975">
    <property type="entry name" value="Thioesterase"/>
    <property type="match status" value="1"/>
</dbReference>
<dbReference type="STRING" id="105351.A0A401KK68"/>
<dbReference type="InterPro" id="IPR001031">
    <property type="entry name" value="Thioesterase"/>
</dbReference>
<evidence type="ECO:0000256" key="3">
    <source>
        <dbReference type="SAM" id="SignalP"/>
    </source>
</evidence>
<feature type="signal peptide" evidence="3">
    <location>
        <begin position="1"/>
        <end position="21"/>
    </location>
</feature>
<dbReference type="InterPro" id="IPR000873">
    <property type="entry name" value="AMP-dep_synth/lig_dom"/>
</dbReference>
<protein>
    <submittedName>
        <fullName evidence="5">Polyketide synthase PksJ</fullName>
    </submittedName>
</protein>
<dbReference type="PANTHER" id="PTHR43918:SF4">
    <property type="entry name" value="CARBOXYLIC ESTER HYDROLASE"/>
    <property type="match status" value="1"/>
</dbReference>
<dbReference type="Pfam" id="PF00501">
    <property type="entry name" value="AMP-binding"/>
    <property type="match status" value="1"/>
</dbReference>
<dbReference type="InterPro" id="IPR029058">
    <property type="entry name" value="AB_hydrolase_fold"/>
</dbReference>
<dbReference type="PROSITE" id="PS00455">
    <property type="entry name" value="AMP_BINDING"/>
    <property type="match status" value="1"/>
</dbReference>
<evidence type="ECO:0000256" key="2">
    <source>
        <dbReference type="ARBA" id="ARBA00022801"/>
    </source>
</evidence>
<reference evidence="5 6" key="1">
    <citation type="submission" date="2016-09" db="EMBL/GenBank/DDBJ databases">
        <title>Aspergillus awamori IFM 58123T.</title>
        <authorList>
            <person name="Kusuya Y."/>
            <person name="Shimizu M."/>
            <person name="Takahashi H."/>
            <person name="Yaguchi T."/>
        </authorList>
    </citation>
    <scope>NUCLEOTIDE SEQUENCE [LARGE SCALE GENOMIC DNA]</scope>
    <source>
        <strain evidence="5 6">IFM 58123</strain>
    </source>
</reference>
<dbReference type="InterPro" id="IPR045851">
    <property type="entry name" value="AMP-bd_C_sf"/>
</dbReference>
<gene>
    <name evidence="5" type="ORF">AAWM_02582</name>
</gene>
<dbReference type="Gene3D" id="3.40.50.12780">
    <property type="entry name" value="N-terminal domain of ligase-like"/>
    <property type="match status" value="1"/>
</dbReference>